<evidence type="ECO:0000256" key="1">
    <source>
        <dbReference type="SAM" id="MobiDB-lite"/>
    </source>
</evidence>
<reference evidence="3 4" key="1">
    <citation type="submission" date="2017-06" db="EMBL/GenBank/DDBJ databases">
        <title>A platform for efficient transgenesis in Macrostomum lignano, a flatworm model organism for stem cell research.</title>
        <authorList>
            <person name="Berezikov E."/>
        </authorList>
    </citation>
    <scope>NUCLEOTIDE SEQUENCE [LARGE SCALE GENOMIC DNA]</scope>
    <source>
        <strain evidence="3">DV1</strain>
        <tissue evidence="3">Whole organism</tissue>
    </source>
</reference>
<dbReference type="Proteomes" id="UP000215902">
    <property type="component" value="Unassembled WGS sequence"/>
</dbReference>
<accession>A0A267F0P4</accession>
<dbReference type="EMBL" id="NIVC01001494">
    <property type="protein sequence ID" value="PAA67313.1"/>
    <property type="molecule type" value="Genomic_DNA"/>
</dbReference>
<feature type="region of interest" description="Disordered" evidence="1">
    <location>
        <begin position="92"/>
        <end position="125"/>
    </location>
</feature>
<dbReference type="AlphaFoldDB" id="A0A267F0P4"/>
<comment type="caution">
    <text evidence="3">The sequence shown here is derived from an EMBL/GenBank/DDBJ whole genome shotgun (WGS) entry which is preliminary data.</text>
</comment>
<gene>
    <name evidence="3" type="ORF">BOX15_Mlig027129g1</name>
</gene>
<feature type="compositionally biased region" description="Polar residues" evidence="1">
    <location>
        <begin position="92"/>
        <end position="102"/>
    </location>
</feature>
<keyword evidence="2" id="KW-1133">Transmembrane helix</keyword>
<proteinExistence type="predicted"/>
<protein>
    <submittedName>
        <fullName evidence="3">Uncharacterized protein</fullName>
    </submittedName>
</protein>
<evidence type="ECO:0000313" key="3">
    <source>
        <dbReference type="EMBL" id="PAA67313.1"/>
    </source>
</evidence>
<evidence type="ECO:0000313" key="4">
    <source>
        <dbReference type="Proteomes" id="UP000215902"/>
    </source>
</evidence>
<keyword evidence="2" id="KW-0472">Membrane</keyword>
<feature type="transmembrane region" description="Helical" evidence="2">
    <location>
        <begin position="21"/>
        <end position="42"/>
    </location>
</feature>
<name>A0A267F0P4_9PLAT</name>
<keyword evidence="2" id="KW-0812">Transmembrane</keyword>
<keyword evidence="4" id="KW-1185">Reference proteome</keyword>
<organism evidence="3 4">
    <name type="scientific">Macrostomum lignano</name>
    <dbReference type="NCBI Taxonomy" id="282301"/>
    <lineage>
        <taxon>Eukaryota</taxon>
        <taxon>Metazoa</taxon>
        <taxon>Spiralia</taxon>
        <taxon>Lophotrochozoa</taxon>
        <taxon>Platyhelminthes</taxon>
        <taxon>Rhabditophora</taxon>
        <taxon>Macrostomorpha</taxon>
        <taxon>Macrostomida</taxon>
        <taxon>Macrostomidae</taxon>
        <taxon>Macrostomum</taxon>
    </lineage>
</organism>
<evidence type="ECO:0000256" key="2">
    <source>
        <dbReference type="SAM" id="Phobius"/>
    </source>
</evidence>
<feature type="transmembrane region" description="Helical" evidence="2">
    <location>
        <begin position="54"/>
        <end position="76"/>
    </location>
</feature>
<sequence>MCPSKDSSENDCCGCCPRRRCLLGMLIGSIFITVLSIILLVVDLNTSALGGIGGYVMLGVSLVMAIAMLTVTVVAYKPDACPNCCRGGDSQTWPATESQAGRTRQARAAPVQRKGGEAGGYPPRW</sequence>